<dbReference type="SUPFAM" id="SSF49299">
    <property type="entry name" value="PKD domain"/>
    <property type="match status" value="1"/>
</dbReference>
<evidence type="ECO:0000259" key="1">
    <source>
        <dbReference type="SMART" id="SM00409"/>
    </source>
</evidence>
<keyword evidence="3" id="KW-1185">Reference proteome</keyword>
<sequence length="2207" mass="226988">MQASDVSTAQTLSVTVFNPTPAGGTSNAEDFVIHPVIAAGDIAGETEVCEGAQGITYSVAAGAAAYNWTVGPGATIESGGTTNEITVRFGNTASTVNISVEAVNACGVAGPPSDIDVTVTPYPTGITAGPAEGVQFCTGTSATLGSGDPAVPGYTYQWSPVEGLSDPNDPNPTITLTNSTQTARFETYTLTVTNGNAACAVSDQVLVTVYPELIIEADDVEPVCIGNQIELRVTGAASYTYAWTGPDGFTSSVQNPVIADATEANEGTYTVVVTNQQGCEATADVEVTIAPLPTANAGADQSLCSQGASTSFSVTGTPSAGAAGTWSVISGTATIVSPTSLTTQVNVSSANATLRFTAETPAGCQASDDVVLTVDPLPTVTLAPLSAICESDAPITLTGGLPAGGTYSGPGVTNGVFDPVAAGGDGTYTITYTYSDGNDCESTATRTITVKPQPVVSVTPDTEICFGESVELTANGATTYRWEPAAGLSATTGASVIANPTTTTTYTVYGTTNGCESVAQTVTVTVNPLPNVAITPTGPTEFCDGNYVDLVAENKTGYTYEWFDASAGTPVGSASTYRAEDSGSYYVTITTDKGCALTSEPVSVIVAKLPNEATITAGTTTFCQGGSVQISANSAPSGQTYEYVWESSSNNVDFTPIAGVPVTADSYLAETSGYYRVKVSDVSEGTVSDCFKTSQSIQVTVLPQPTADITSSAETQCRAASGATTFTVTGTFSGGTAVWTSSNSNFSIGDRNDVPNPSTGVTTSTVTVSVPASAVTSVISSNITLRATNAAASCDPASDQVTLTVQPLIAGNTITGTNAYCQGAVATALSSGTLSGGNGSYTYTWEQSANNSTWGSAAGTNNQASYKPTTATGGTMYYRRTVTSGECESISAAFAVTVTPSITTNNIAGTQNYCEDEPATALGGAVAGGTGSYTYQWQSSSSAGGTFSNIPSATAATYTPPTATGGTVYYRRLVTSGECQGNISNVIGVTVTPAITTNSISGTTTYCQGATASSLGGTVTGGISAKTYRWEQSPNGTGSWTIAAGTSNLISYTPSTATVGTMHYRRVVTSQNCSDISNMVAVTVNAPIAGNQISGDQTVCSGGAKAALGQASGTSLSGGSTPYGYQWQSSSSATGTFTNIGGATSASYTPPTTTVSTITTTYYRRVVDGGQCASISAPVAVTVTPVITSNTITGAQTICAQGTPTQLTGSTPTGGTGSYTYQWQQSTNNSTWVNATGPNSSTGVNYQPGALTTTTYFRRVVSSGTCNDLPSASVKVTVNPLPTPGFTGVTDGQIIYTGGGNITLAGSPGGGTFSGSGVSGNTFNPCTAGAGQKTITYTVTNGNGCTNSVSKTVTVRESQYRVVVISNPKPFCQGDNVDHEAWVVRDAQSIIYPYLTNANGDPVDESGRLIGTTELPVSNPAYPFPAGTSDIVKQFAFRYFNPIITLGANGERITSGLTYQWTKNQQNEIGKNQITFSNAGLSSLDYYAVKVSSGTSSCGPNLNNTLSSRTYTSQLYNYDMTLAASKNPICPGESVTFTATLNSAFPFWNSINLVLQWQVNGVTQYTSSYGTGNAAALQWTTTGPAGGFKQGDVVAIRFTSDVDGGSLAAGSKCASGTNSAVVTMNVNVVPAITGTTVNAACVGSVATLSVNATGTGLAYQWYKRPGNSSTAGTALSNGGRISGATSANLSIANTTATDAGLYYVEVSGACPPMVASQDLQLNITPVPLAYNVTAPNGTAYCAGGSGTVIGMSNSQAGVTYSLYRSGSSTALISINRTASGAFNFPNSYTAGTYSVVATPTGTQPAVASCPQNMLNTVTITTNPLPAAITATGGSYCSPTVEFPNSGALVTLAGTQSGVSYQLINASNQPVGSAANGNGGQIDLGPVVAGTYNIRATNTTTGCTNTVGQATVTMTERVEPLGDIIITNESGEVITEQQLETGQYARFTASTTFGDDNTAETYTWYIGDGIEANWQVVPGVEGPVLTIDSVPGGDFAVRVEVTADPSACYTDYLGIYSTTPVVPLPVEIIYFNAAKQGNNVLLEWATASEQNNTGFEVQVSQDGFNFRKLDFVPTKNGNTVLKQVYQYTDKENGKRGTRYYRLKQIDEDGKFEYFTTKAVTFTEVASKVKAFPNPFSTNLTLDVAAENSGEVHISMANAIGRQIMERTVKVEEGFNTIYLNMNGDLPHGVYFIRVYLDGKMHQLKLLKE</sequence>
<organism evidence="2 3">
    <name type="scientific">Pontibacter anaerobius</name>
    <dbReference type="NCBI Taxonomy" id="2993940"/>
    <lineage>
        <taxon>Bacteria</taxon>
        <taxon>Pseudomonadati</taxon>
        <taxon>Bacteroidota</taxon>
        <taxon>Cytophagia</taxon>
        <taxon>Cytophagales</taxon>
        <taxon>Hymenobacteraceae</taxon>
        <taxon>Pontibacter</taxon>
    </lineage>
</organism>
<dbReference type="NCBIfam" id="TIGR04183">
    <property type="entry name" value="Por_Secre_tail"/>
    <property type="match status" value="1"/>
</dbReference>
<reference evidence="2 3" key="1">
    <citation type="submission" date="2022-11" db="EMBL/GenBank/DDBJ databases">
        <title>The characterization of three novel Bacteroidetes species and genomic analysis of their roles in tidal elemental geochemical cycles.</title>
        <authorList>
            <person name="Ma K.-J."/>
        </authorList>
    </citation>
    <scope>NUCLEOTIDE SEQUENCE [LARGE SCALE GENOMIC DNA]</scope>
    <source>
        <strain evidence="2 3">M82</strain>
    </source>
</reference>
<dbReference type="InterPro" id="IPR003599">
    <property type="entry name" value="Ig_sub"/>
</dbReference>
<dbReference type="Gene3D" id="2.60.40.2700">
    <property type="match status" value="2"/>
</dbReference>
<feature type="domain" description="Immunoglobulin" evidence="1">
    <location>
        <begin position="218"/>
        <end position="290"/>
    </location>
</feature>
<feature type="domain" description="Immunoglobulin" evidence="1">
    <location>
        <begin position="1632"/>
        <end position="1724"/>
    </location>
</feature>
<dbReference type="SUPFAM" id="SSF48726">
    <property type="entry name" value="Immunoglobulin"/>
    <property type="match status" value="1"/>
</dbReference>
<dbReference type="InterPro" id="IPR036179">
    <property type="entry name" value="Ig-like_dom_sf"/>
</dbReference>
<dbReference type="EMBL" id="JAPFQO010000001">
    <property type="protein sequence ID" value="MCX2738927.1"/>
    <property type="molecule type" value="Genomic_DNA"/>
</dbReference>
<dbReference type="Pfam" id="PF18962">
    <property type="entry name" value="Por_Secre_tail"/>
    <property type="match status" value="1"/>
</dbReference>
<name>A0ABT3RBN6_9BACT</name>
<dbReference type="InterPro" id="IPR013783">
    <property type="entry name" value="Ig-like_fold"/>
</dbReference>
<comment type="caution">
    <text evidence="2">The sequence shown here is derived from an EMBL/GenBank/DDBJ whole genome shotgun (WGS) entry which is preliminary data.</text>
</comment>
<evidence type="ECO:0000313" key="2">
    <source>
        <dbReference type="EMBL" id="MCX2738927.1"/>
    </source>
</evidence>
<dbReference type="Proteomes" id="UP001207228">
    <property type="component" value="Unassembled WGS sequence"/>
</dbReference>
<dbReference type="InterPro" id="IPR044023">
    <property type="entry name" value="Ig_7"/>
</dbReference>
<dbReference type="InterPro" id="IPR026444">
    <property type="entry name" value="Secre_tail"/>
</dbReference>
<dbReference type="Pfam" id="PF19081">
    <property type="entry name" value="Ig_7"/>
    <property type="match status" value="1"/>
</dbReference>
<evidence type="ECO:0000313" key="3">
    <source>
        <dbReference type="Proteomes" id="UP001207228"/>
    </source>
</evidence>
<proteinExistence type="predicted"/>
<dbReference type="Gene3D" id="2.60.40.10">
    <property type="entry name" value="Immunoglobulins"/>
    <property type="match status" value="2"/>
</dbReference>
<dbReference type="InterPro" id="IPR035986">
    <property type="entry name" value="PKD_dom_sf"/>
</dbReference>
<dbReference type="SMART" id="SM00409">
    <property type="entry name" value="IG"/>
    <property type="match status" value="2"/>
</dbReference>
<protein>
    <submittedName>
        <fullName evidence="2">T9SS type A sorting domain-containing protein</fullName>
    </submittedName>
</protein>
<accession>A0ABT3RBN6</accession>
<dbReference type="Pfam" id="PF19408">
    <property type="entry name" value="PKD_6"/>
    <property type="match status" value="1"/>
</dbReference>
<gene>
    <name evidence="2" type="ORF">OO017_03130</name>
</gene>
<dbReference type="InterPro" id="IPR045829">
    <property type="entry name" value="PKD_6"/>
</dbReference>
<dbReference type="RefSeq" id="WP_266050971.1">
    <property type="nucleotide sequence ID" value="NZ_JAPFQO010000001.1"/>
</dbReference>